<evidence type="ECO:0000313" key="3">
    <source>
        <dbReference type="Proteomes" id="UP001066276"/>
    </source>
</evidence>
<gene>
    <name evidence="2" type="ORF">NDU88_008094</name>
</gene>
<evidence type="ECO:0000256" key="1">
    <source>
        <dbReference type="SAM" id="MobiDB-lite"/>
    </source>
</evidence>
<name>A0AAV7QMM5_PLEWA</name>
<protein>
    <submittedName>
        <fullName evidence="2">Uncharacterized protein</fullName>
    </submittedName>
</protein>
<accession>A0AAV7QMM5</accession>
<feature type="region of interest" description="Disordered" evidence="1">
    <location>
        <begin position="1"/>
        <end position="76"/>
    </location>
</feature>
<sequence>MGVSEAGDAGAGGRSTQTEGPRSSQDGGGLGVSVKQPAAAVRASRFPQRNPEKGQEQAGGRAVCSASGGETPGEVWRPMERLGAPARIRWWGQTSTESVCPLSEWGWQAVALGPAEEEGS</sequence>
<organism evidence="2 3">
    <name type="scientific">Pleurodeles waltl</name>
    <name type="common">Iberian ribbed newt</name>
    <dbReference type="NCBI Taxonomy" id="8319"/>
    <lineage>
        <taxon>Eukaryota</taxon>
        <taxon>Metazoa</taxon>
        <taxon>Chordata</taxon>
        <taxon>Craniata</taxon>
        <taxon>Vertebrata</taxon>
        <taxon>Euteleostomi</taxon>
        <taxon>Amphibia</taxon>
        <taxon>Batrachia</taxon>
        <taxon>Caudata</taxon>
        <taxon>Salamandroidea</taxon>
        <taxon>Salamandridae</taxon>
        <taxon>Pleurodelinae</taxon>
        <taxon>Pleurodeles</taxon>
    </lineage>
</organism>
<feature type="compositionally biased region" description="Polar residues" evidence="1">
    <location>
        <begin position="14"/>
        <end position="25"/>
    </location>
</feature>
<reference evidence="2" key="1">
    <citation type="journal article" date="2022" name="bioRxiv">
        <title>Sequencing and chromosome-scale assembly of the giantPleurodeles waltlgenome.</title>
        <authorList>
            <person name="Brown T."/>
            <person name="Elewa A."/>
            <person name="Iarovenko S."/>
            <person name="Subramanian E."/>
            <person name="Araus A.J."/>
            <person name="Petzold A."/>
            <person name="Susuki M."/>
            <person name="Suzuki K.-i.T."/>
            <person name="Hayashi T."/>
            <person name="Toyoda A."/>
            <person name="Oliveira C."/>
            <person name="Osipova E."/>
            <person name="Leigh N.D."/>
            <person name="Simon A."/>
            <person name="Yun M.H."/>
        </authorList>
    </citation>
    <scope>NUCLEOTIDE SEQUENCE</scope>
    <source>
        <strain evidence="2">20211129_DDA</strain>
        <tissue evidence="2">Liver</tissue>
    </source>
</reference>
<comment type="caution">
    <text evidence="2">The sequence shown here is derived from an EMBL/GenBank/DDBJ whole genome shotgun (WGS) entry which is preliminary data.</text>
</comment>
<keyword evidence="3" id="KW-1185">Reference proteome</keyword>
<proteinExistence type="predicted"/>
<dbReference type="Proteomes" id="UP001066276">
    <property type="component" value="Chromosome 6"/>
</dbReference>
<dbReference type="EMBL" id="JANPWB010000010">
    <property type="protein sequence ID" value="KAJ1141766.1"/>
    <property type="molecule type" value="Genomic_DNA"/>
</dbReference>
<evidence type="ECO:0000313" key="2">
    <source>
        <dbReference type="EMBL" id="KAJ1141766.1"/>
    </source>
</evidence>
<dbReference type="AlphaFoldDB" id="A0AAV7QMM5"/>